<dbReference type="SUPFAM" id="SSF48403">
    <property type="entry name" value="Ankyrin repeat"/>
    <property type="match status" value="1"/>
</dbReference>
<feature type="repeat" description="ANK" evidence="1">
    <location>
        <begin position="34"/>
        <end position="69"/>
    </location>
</feature>
<dbReference type="Proteomes" id="UP000324767">
    <property type="component" value="Unassembled WGS sequence"/>
</dbReference>
<sequence>MPRGKLHCTQQLTTPLVQQSYYYDGTLIYDVRIIGDTLIHILVGWGNLALQPLLELLVAGGANVNARDIWGTTPLFMLARAFTCDLYRTYYGEFFRCLLRDGADPHLLGGPPLLADAAKLRSEYKTIGNFDTSINALKEYYPEIIVDNDRDGFWDALEEIDGEGYGCWYDLETRWQEEIERSKRRRRQLADAAGFTVRISGSLNP</sequence>
<dbReference type="AlphaFoldDB" id="A0A5M8PQJ9"/>
<keyword evidence="1" id="KW-0040">ANK repeat</keyword>
<gene>
    <name evidence="2" type="ORF">FRX48_04527</name>
</gene>
<evidence type="ECO:0000313" key="3">
    <source>
        <dbReference type="Proteomes" id="UP000324767"/>
    </source>
</evidence>
<dbReference type="OrthoDB" id="341259at2759"/>
<evidence type="ECO:0000313" key="2">
    <source>
        <dbReference type="EMBL" id="KAA6411247.1"/>
    </source>
</evidence>
<dbReference type="EMBL" id="VXIT01000007">
    <property type="protein sequence ID" value="KAA6411247.1"/>
    <property type="molecule type" value="Genomic_DNA"/>
</dbReference>
<dbReference type="PROSITE" id="PS50297">
    <property type="entry name" value="ANK_REP_REGION"/>
    <property type="match status" value="1"/>
</dbReference>
<dbReference type="InterPro" id="IPR036770">
    <property type="entry name" value="Ankyrin_rpt-contain_sf"/>
</dbReference>
<reference evidence="2 3" key="1">
    <citation type="submission" date="2019-09" db="EMBL/GenBank/DDBJ databases">
        <title>The hologenome of the rock-dwelling lichen Lasallia pustulata.</title>
        <authorList>
            <person name="Greshake Tzovaras B."/>
            <person name="Segers F."/>
            <person name="Bicker A."/>
            <person name="Dal Grande F."/>
            <person name="Otte J."/>
            <person name="Hankeln T."/>
            <person name="Schmitt I."/>
            <person name="Ebersberger I."/>
        </authorList>
    </citation>
    <scope>NUCLEOTIDE SEQUENCE [LARGE SCALE GENOMIC DNA]</scope>
    <source>
        <strain evidence="2">A1-1</strain>
    </source>
</reference>
<accession>A0A5M8PQJ9</accession>
<name>A0A5M8PQJ9_9LECA</name>
<dbReference type="InterPro" id="IPR002110">
    <property type="entry name" value="Ankyrin_rpt"/>
</dbReference>
<comment type="caution">
    <text evidence="2">The sequence shown here is derived from an EMBL/GenBank/DDBJ whole genome shotgun (WGS) entry which is preliminary data.</text>
</comment>
<dbReference type="Pfam" id="PF00023">
    <property type="entry name" value="Ank"/>
    <property type="match status" value="1"/>
</dbReference>
<organism evidence="2 3">
    <name type="scientific">Lasallia pustulata</name>
    <dbReference type="NCBI Taxonomy" id="136370"/>
    <lineage>
        <taxon>Eukaryota</taxon>
        <taxon>Fungi</taxon>
        <taxon>Dikarya</taxon>
        <taxon>Ascomycota</taxon>
        <taxon>Pezizomycotina</taxon>
        <taxon>Lecanoromycetes</taxon>
        <taxon>OSLEUM clade</taxon>
        <taxon>Umbilicariomycetidae</taxon>
        <taxon>Umbilicariales</taxon>
        <taxon>Umbilicariaceae</taxon>
        <taxon>Lasallia</taxon>
    </lineage>
</organism>
<evidence type="ECO:0000256" key="1">
    <source>
        <dbReference type="PROSITE-ProRule" id="PRU00023"/>
    </source>
</evidence>
<protein>
    <submittedName>
        <fullName evidence="2">Uncharacterized protein</fullName>
    </submittedName>
</protein>
<dbReference type="Gene3D" id="1.25.40.20">
    <property type="entry name" value="Ankyrin repeat-containing domain"/>
    <property type="match status" value="1"/>
</dbReference>
<proteinExistence type="predicted"/>
<dbReference type="PROSITE" id="PS50088">
    <property type="entry name" value="ANK_REPEAT"/>
    <property type="match status" value="1"/>
</dbReference>